<dbReference type="InterPro" id="IPR036397">
    <property type="entry name" value="RNaseH_sf"/>
</dbReference>
<evidence type="ECO:0000313" key="3">
    <source>
        <dbReference type="Proteomes" id="UP000585474"/>
    </source>
</evidence>
<evidence type="ECO:0000256" key="1">
    <source>
        <dbReference type="SAM" id="SignalP"/>
    </source>
</evidence>
<proteinExistence type="predicted"/>
<organism evidence="2 3">
    <name type="scientific">Actinidia rufa</name>
    <dbReference type="NCBI Taxonomy" id="165716"/>
    <lineage>
        <taxon>Eukaryota</taxon>
        <taxon>Viridiplantae</taxon>
        <taxon>Streptophyta</taxon>
        <taxon>Embryophyta</taxon>
        <taxon>Tracheophyta</taxon>
        <taxon>Spermatophyta</taxon>
        <taxon>Magnoliopsida</taxon>
        <taxon>eudicotyledons</taxon>
        <taxon>Gunneridae</taxon>
        <taxon>Pentapetalae</taxon>
        <taxon>asterids</taxon>
        <taxon>Ericales</taxon>
        <taxon>Actinidiaceae</taxon>
        <taxon>Actinidia</taxon>
    </lineage>
</organism>
<dbReference type="GO" id="GO:0003676">
    <property type="term" value="F:nucleic acid binding"/>
    <property type="evidence" value="ECO:0007669"/>
    <property type="project" value="InterPro"/>
</dbReference>
<dbReference type="EMBL" id="BJWL01000002">
    <property type="protein sequence ID" value="GFY82856.1"/>
    <property type="molecule type" value="Genomic_DNA"/>
</dbReference>
<dbReference type="Proteomes" id="UP000585474">
    <property type="component" value="Unassembled WGS sequence"/>
</dbReference>
<keyword evidence="3" id="KW-1185">Reference proteome</keyword>
<accession>A0A7J0E9L0</accession>
<dbReference type="PANTHER" id="PTHR33240">
    <property type="entry name" value="OS08G0508500 PROTEIN"/>
    <property type="match status" value="1"/>
</dbReference>
<dbReference type="PANTHER" id="PTHR33240:SF17">
    <property type="entry name" value="EUKARYOTIC PEPTIDE CHAIN RELEASE FACTOR GTP-BINDING SUBUNIT-LIKE"/>
    <property type="match status" value="1"/>
</dbReference>
<dbReference type="AlphaFoldDB" id="A0A7J0E9L0"/>
<gene>
    <name evidence="2" type="ORF">Acr_02g0010960</name>
</gene>
<dbReference type="CDD" id="cd00303">
    <property type="entry name" value="retropepsin_like"/>
    <property type="match status" value="1"/>
</dbReference>
<protein>
    <submittedName>
        <fullName evidence="2">Uncharacterized protein</fullName>
    </submittedName>
</protein>
<feature type="chain" id="PRO_5029484654" evidence="1">
    <location>
        <begin position="17"/>
        <end position="623"/>
    </location>
</feature>
<sequence length="623" mass="71522">MIVLNLLCTCATGVNQDQLPAYPMVNTSQAPNLEGLHREIDGMDEQMRVMNENNTRLIQLLATTNPPPSVALPIPDIERSHRSCRSGDHSQNHRVGEIMVQKAAPQNHRFIWRPKPTLCRQLHELQNQAKECLPPLCCTLKENSAFEELHHEHNTEDCFQLKEQIADLLKKGYLRKYVANRPPLNSPKRRYGAHRPTASDIQMIHGGFGSGGYLSSSRKRHARKSNTRADEEVYNLSSIVDIPPLLPLIMTILERILIDNGSSANILFISVFERMKIGLDKLHPFHTPLVGFGGNMMHLLGWIKLQVTLGTEPHQVTIWQDFIMVDCLLPYNATLRRPTLGGIRAITSNYHLKMKFLTSTRMGEIIDDEMKALRDEVELVTLADPRETENTKPLKKVTPVSIHPDYPDRHVMMGTELTNELCSALTNFLKRNFDVFAWSQGDVLGIDPQRDLKARLERSKSEWVKELPSILWAYHTTSQVPIGETPYSMVFGTELVIPVEIGMLNFRTSNFSNENNEIELHLKLDLLDEKRERVELRQTTYKCHVARYYNQRVKHRSFLPSDLVLRKVTLSTREPNMGKLGPTWEGPYKVIKVSRSGTYWLEDMSRKSLPHPWNAEHLNKYYH</sequence>
<evidence type="ECO:0000313" key="2">
    <source>
        <dbReference type="EMBL" id="GFY82856.1"/>
    </source>
</evidence>
<keyword evidence="1" id="KW-0732">Signal</keyword>
<dbReference type="OrthoDB" id="1934939at2759"/>
<feature type="signal peptide" evidence="1">
    <location>
        <begin position="1"/>
        <end position="16"/>
    </location>
</feature>
<dbReference type="Gene3D" id="3.30.420.10">
    <property type="entry name" value="Ribonuclease H-like superfamily/Ribonuclease H"/>
    <property type="match status" value="1"/>
</dbReference>
<comment type="caution">
    <text evidence="2">The sequence shown here is derived from an EMBL/GenBank/DDBJ whole genome shotgun (WGS) entry which is preliminary data.</text>
</comment>
<reference evidence="2 3" key="1">
    <citation type="submission" date="2019-07" db="EMBL/GenBank/DDBJ databases">
        <title>De Novo Assembly of kiwifruit Actinidia rufa.</title>
        <authorList>
            <person name="Sugita-Konishi S."/>
            <person name="Sato K."/>
            <person name="Mori E."/>
            <person name="Abe Y."/>
            <person name="Kisaki G."/>
            <person name="Hamano K."/>
            <person name="Suezawa K."/>
            <person name="Otani M."/>
            <person name="Fukuda T."/>
            <person name="Manabe T."/>
            <person name="Gomi K."/>
            <person name="Tabuchi M."/>
            <person name="Akimitsu K."/>
            <person name="Kataoka I."/>
        </authorList>
    </citation>
    <scope>NUCLEOTIDE SEQUENCE [LARGE SCALE GENOMIC DNA]</scope>
    <source>
        <strain evidence="3">cv. Fuchu</strain>
    </source>
</reference>
<name>A0A7J0E9L0_9ERIC</name>